<dbReference type="InterPro" id="IPR050902">
    <property type="entry name" value="ABC_Transporter_SBP"/>
</dbReference>
<proteinExistence type="inferred from homology"/>
<protein>
    <submittedName>
        <fullName evidence="4">ABC transporter ferrichrome-binding protein</fullName>
    </submittedName>
</protein>
<comment type="caution">
    <text evidence="4">The sequence shown here is derived from an EMBL/GenBank/DDBJ whole genome shotgun (WGS) entry which is preliminary data.</text>
</comment>
<dbReference type="Pfam" id="PF01497">
    <property type="entry name" value="Peripla_BP_2"/>
    <property type="match status" value="1"/>
</dbReference>
<dbReference type="PANTHER" id="PTHR30535">
    <property type="entry name" value="VITAMIN B12-BINDING PROTEIN"/>
    <property type="match status" value="1"/>
</dbReference>
<dbReference type="OrthoDB" id="66025at2"/>
<dbReference type="AlphaFoldDB" id="W7AQ84"/>
<evidence type="ECO:0000256" key="1">
    <source>
        <dbReference type="ARBA" id="ARBA00008814"/>
    </source>
</evidence>
<comment type="similarity">
    <text evidence="1">Belongs to the bacterial solute-binding protein 8 family.</text>
</comment>
<feature type="domain" description="Fe/B12 periplasmic-binding" evidence="3">
    <location>
        <begin position="66"/>
        <end position="322"/>
    </location>
</feature>
<dbReference type="SUPFAM" id="SSF53807">
    <property type="entry name" value="Helical backbone' metal receptor"/>
    <property type="match status" value="1"/>
</dbReference>
<dbReference type="Gene3D" id="3.40.50.1980">
    <property type="entry name" value="Nitrogenase molybdenum iron protein domain"/>
    <property type="match status" value="2"/>
</dbReference>
<dbReference type="PROSITE" id="PS51257">
    <property type="entry name" value="PROKAR_LIPOPROTEIN"/>
    <property type="match status" value="1"/>
</dbReference>
<dbReference type="GO" id="GO:0071281">
    <property type="term" value="P:cellular response to iron ion"/>
    <property type="evidence" value="ECO:0007669"/>
    <property type="project" value="TreeGrafter"/>
</dbReference>
<dbReference type="InterPro" id="IPR002491">
    <property type="entry name" value="ABC_transptr_periplasmic_BD"/>
</dbReference>
<organism evidence="4 5">
    <name type="scientific">Listeria grandensis FSL F6-0971</name>
    <dbReference type="NCBI Taxonomy" id="1265819"/>
    <lineage>
        <taxon>Bacteria</taxon>
        <taxon>Bacillati</taxon>
        <taxon>Bacillota</taxon>
        <taxon>Bacilli</taxon>
        <taxon>Bacillales</taxon>
        <taxon>Listeriaceae</taxon>
        <taxon>Listeria</taxon>
    </lineage>
</organism>
<keyword evidence="5" id="KW-1185">Reference proteome</keyword>
<gene>
    <name evidence="4" type="ORF">PGRAN_16122</name>
</gene>
<dbReference type="Proteomes" id="UP000019253">
    <property type="component" value="Unassembled WGS sequence"/>
</dbReference>
<reference evidence="4 5" key="1">
    <citation type="journal article" date="2014" name="Int. J. Syst. Evol. Microbiol.">
        <title>Listeria floridensis sp. nov., Listeria aquatica sp. nov., Listeria cornellensis sp. nov., Listeria riparia sp. nov. and Listeria grandensis sp. nov., from agricultural and natural environments.</title>
        <authorList>
            <person name="den Bakker H.C."/>
            <person name="Warchocki S."/>
            <person name="Wright E.M."/>
            <person name="Allred A.F."/>
            <person name="Ahlstrom C."/>
            <person name="Manuel C.S."/>
            <person name="Stasiewicz M.J."/>
            <person name="Burrell A."/>
            <person name="Roof S."/>
            <person name="Strawn L."/>
            <person name="Fortes E.D."/>
            <person name="Nightingale K.K."/>
            <person name="Kephart D."/>
            <person name="Wiedmann M."/>
        </authorList>
    </citation>
    <scope>NUCLEOTIDE SEQUENCE [LARGE SCALE GENOMIC DNA]</scope>
    <source>
        <strain evidence="5">FSL F6-971</strain>
    </source>
</reference>
<dbReference type="EMBL" id="AODD01000039">
    <property type="protein sequence ID" value="EUJ17344.1"/>
    <property type="molecule type" value="Genomic_DNA"/>
</dbReference>
<evidence type="ECO:0000313" key="4">
    <source>
        <dbReference type="EMBL" id="EUJ17344.1"/>
    </source>
</evidence>
<sequence>MIKKLVFSLLTVSALTLAGCGTTDEATKADVKTSGHDNTTTAVKSKSEAAQIETLSTQFPTEPPKNVVATSVSVTELLDILGIMPAGIPSSTHKLPDNFASVPRIGSAVEPGIEKIASLNPDLVIGSESIKSSIDKKISQINLKGAYLPTDSYADLKVSLEVLGAGLDKKKEATSYLAQVQKKQDKIVSSIPDKVAPKVMILFGNGSSFMLMNDTTYVGSLVKIVKAKNIVTETMKTDEAFVPLNMEDVTAANPDAILLVSHGDADVALKQFKADVKKNGAWEKLNAFKNNKVQALDYDTFGYSSLAKATIGLEELKDILYK</sequence>
<evidence type="ECO:0000256" key="2">
    <source>
        <dbReference type="SAM" id="SignalP"/>
    </source>
</evidence>
<dbReference type="PROSITE" id="PS50983">
    <property type="entry name" value="FE_B12_PBP"/>
    <property type="match status" value="1"/>
</dbReference>
<accession>W7AQ84</accession>
<feature type="signal peptide" evidence="2">
    <location>
        <begin position="1"/>
        <end position="18"/>
    </location>
</feature>
<dbReference type="PATRIC" id="fig|1265819.5.peg.3211"/>
<dbReference type="PANTHER" id="PTHR30535:SF36">
    <property type="entry name" value="HIGH-AFFINITY HEME UPTAKE SYSTEM PROTEIN ISDE"/>
    <property type="match status" value="1"/>
</dbReference>
<name>W7AQ84_9LIST</name>
<evidence type="ECO:0000313" key="5">
    <source>
        <dbReference type="Proteomes" id="UP000019253"/>
    </source>
</evidence>
<evidence type="ECO:0000259" key="3">
    <source>
        <dbReference type="PROSITE" id="PS50983"/>
    </source>
</evidence>
<keyword evidence="2" id="KW-0732">Signal</keyword>
<feature type="chain" id="PRO_5038937102" evidence="2">
    <location>
        <begin position="19"/>
        <end position="322"/>
    </location>
</feature>
<dbReference type="RefSeq" id="WP_036068454.1">
    <property type="nucleotide sequence ID" value="NZ_AODD01000039.1"/>
</dbReference>
<dbReference type="STRING" id="1265819.PGRAN_16122"/>